<keyword evidence="1" id="KW-0732">Signal</keyword>
<reference evidence="2 3" key="1">
    <citation type="submission" date="2024-01" db="EMBL/GenBank/DDBJ databases">
        <title>Uliginosibacterium soil sp. nov.</title>
        <authorList>
            <person name="Lv Y."/>
        </authorList>
    </citation>
    <scope>NUCLEOTIDE SEQUENCE [LARGE SCALE GENOMIC DNA]</scope>
    <source>
        <strain evidence="2 3">H3</strain>
    </source>
</reference>
<evidence type="ECO:0000256" key="1">
    <source>
        <dbReference type="SAM" id="SignalP"/>
    </source>
</evidence>
<protein>
    <recommendedName>
        <fullName evidence="4">SbsA Ig-like domain-containing protein</fullName>
    </recommendedName>
</protein>
<evidence type="ECO:0000313" key="2">
    <source>
        <dbReference type="EMBL" id="MEC5384441.1"/>
    </source>
</evidence>
<feature type="chain" id="PRO_5045844577" description="SbsA Ig-like domain-containing protein" evidence="1">
    <location>
        <begin position="24"/>
        <end position="265"/>
    </location>
</feature>
<gene>
    <name evidence="2" type="ORF">VVD49_01830</name>
</gene>
<evidence type="ECO:0000313" key="3">
    <source>
        <dbReference type="Proteomes" id="UP001331561"/>
    </source>
</evidence>
<proteinExistence type="predicted"/>
<dbReference type="EMBL" id="JAYXHS010000001">
    <property type="protein sequence ID" value="MEC5384441.1"/>
    <property type="molecule type" value="Genomic_DNA"/>
</dbReference>
<accession>A0ABU6JYT8</accession>
<dbReference type="RefSeq" id="WP_327597419.1">
    <property type="nucleotide sequence ID" value="NZ_JAYXHS010000001.1"/>
</dbReference>
<evidence type="ECO:0008006" key="4">
    <source>
        <dbReference type="Google" id="ProtNLM"/>
    </source>
</evidence>
<organism evidence="2 3">
    <name type="scientific">Uliginosibacterium silvisoli</name>
    <dbReference type="NCBI Taxonomy" id="3114758"/>
    <lineage>
        <taxon>Bacteria</taxon>
        <taxon>Pseudomonadati</taxon>
        <taxon>Pseudomonadota</taxon>
        <taxon>Betaproteobacteria</taxon>
        <taxon>Rhodocyclales</taxon>
        <taxon>Zoogloeaceae</taxon>
        <taxon>Uliginosibacterium</taxon>
    </lineage>
</organism>
<dbReference type="Proteomes" id="UP001331561">
    <property type="component" value="Unassembled WGS sequence"/>
</dbReference>
<feature type="signal peptide" evidence="1">
    <location>
        <begin position="1"/>
        <end position="23"/>
    </location>
</feature>
<sequence length="265" mass="28461">MSVLRSWVAACGLMLCAVAPVGAASRATAIVYPSGPTVPENLLRIELRFSAPLLAPLSIEHVKLFDAEGRAIEDAFLDLPLPSADRRSVTLLLHPGRVKSGVGANVLFGRALVAGSAVTLVVDDPALTTPVRKTWQVSAFDAAAPVPTRWTLDAPAAGSRQTLSVRLDATISSTAESLIAVRGPDGKRAKGRISLADAETMWRFTPDRVWSAGAYAVVVHPDLEDPAGNRSCAAFELRDESRTRCNESIEKPFQISKRKEITRLR</sequence>
<comment type="caution">
    <text evidence="2">The sequence shown here is derived from an EMBL/GenBank/DDBJ whole genome shotgun (WGS) entry which is preliminary data.</text>
</comment>
<name>A0ABU6JYT8_9RHOO</name>
<keyword evidence="3" id="KW-1185">Reference proteome</keyword>